<comment type="caution">
    <text evidence="1">The sequence shown here is derived from an EMBL/GenBank/DDBJ whole genome shotgun (WGS) entry which is preliminary data.</text>
</comment>
<evidence type="ECO:0000313" key="2">
    <source>
        <dbReference type="Proteomes" id="UP000034764"/>
    </source>
</evidence>
<reference evidence="1 2" key="1">
    <citation type="journal article" date="2015" name="Nature">
        <title>rRNA introns, odd ribosomes, and small enigmatic genomes across a large radiation of phyla.</title>
        <authorList>
            <person name="Brown C.T."/>
            <person name="Hug L.A."/>
            <person name="Thomas B.C."/>
            <person name="Sharon I."/>
            <person name="Castelle C.J."/>
            <person name="Singh A."/>
            <person name="Wilkins M.J."/>
            <person name="Williams K.H."/>
            <person name="Banfield J.F."/>
        </authorList>
    </citation>
    <scope>NUCLEOTIDE SEQUENCE [LARGE SCALE GENOMIC DNA]</scope>
</reference>
<sequence>MSCLQFNVGDRVRFHLTPFLLRSIGSLESVRLAIMNEEVFEVIAISDFSGSQYISVKNSHGDFSFCELGADFFERV</sequence>
<evidence type="ECO:0000313" key="1">
    <source>
        <dbReference type="EMBL" id="KKR23733.1"/>
    </source>
</evidence>
<gene>
    <name evidence="1" type="ORF">UT53_C0009G0027</name>
</gene>
<dbReference type="Proteomes" id="UP000034764">
    <property type="component" value="Unassembled WGS sequence"/>
</dbReference>
<accession>A0A0G0P718</accession>
<protein>
    <submittedName>
        <fullName evidence="1">Uncharacterized protein</fullName>
    </submittedName>
</protein>
<dbReference type="EMBL" id="LBXD01000009">
    <property type="protein sequence ID" value="KKR23733.1"/>
    <property type="molecule type" value="Genomic_DNA"/>
</dbReference>
<dbReference type="AlphaFoldDB" id="A0A0G0P718"/>
<organism evidence="1 2">
    <name type="scientific">Candidatus Yanofskybacteria bacterium GW2011_GWD2_39_48</name>
    <dbReference type="NCBI Taxonomy" id="1619031"/>
    <lineage>
        <taxon>Bacteria</taxon>
        <taxon>Candidatus Yanofskyibacteriota</taxon>
    </lineage>
</organism>
<proteinExistence type="predicted"/>
<name>A0A0G0P718_9BACT</name>